<evidence type="ECO:0000313" key="1">
    <source>
        <dbReference type="EMBL" id="KAJ0006730.1"/>
    </source>
</evidence>
<dbReference type="EMBL" id="CM047750">
    <property type="protein sequence ID" value="KAJ0006730.1"/>
    <property type="molecule type" value="Genomic_DNA"/>
</dbReference>
<accession>A0ACC0WXU2</accession>
<organism evidence="1 2">
    <name type="scientific">Pistacia integerrima</name>
    <dbReference type="NCBI Taxonomy" id="434235"/>
    <lineage>
        <taxon>Eukaryota</taxon>
        <taxon>Viridiplantae</taxon>
        <taxon>Streptophyta</taxon>
        <taxon>Embryophyta</taxon>
        <taxon>Tracheophyta</taxon>
        <taxon>Spermatophyta</taxon>
        <taxon>Magnoliopsida</taxon>
        <taxon>eudicotyledons</taxon>
        <taxon>Gunneridae</taxon>
        <taxon>Pentapetalae</taxon>
        <taxon>rosids</taxon>
        <taxon>malvids</taxon>
        <taxon>Sapindales</taxon>
        <taxon>Anacardiaceae</taxon>
        <taxon>Pistacia</taxon>
    </lineage>
</organism>
<protein>
    <submittedName>
        <fullName evidence="1">Uncharacterized protein</fullName>
    </submittedName>
</protein>
<gene>
    <name evidence="1" type="ORF">Pint_29574</name>
</gene>
<dbReference type="Proteomes" id="UP001163603">
    <property type="component" value="Chromosome 15"/>
</dbReference>
<reference evidence="2" key="1">
    <citation type="journal article" date="2023" name="G3 (Bethesda)">
        <title>Genome assembly and association tests identify interacting loci associated with vigor, precocity, and sex in interspecific pistachio rootstocks.</title>
        <authorList>
            <person name="Palmer W."/>
            <person name="Jacygrad E."/>
            <person name="Sagayaradj S."/>
            <person name="Cavanaugh K."/>
            <person name="Han R."/>
            <person name="Bertier L."/>
            <person name="Beede B."/>
            <person name="Kafkas S."/>
            <person name="Golino D."/>
            <person name="Preece J."/>
            <person name="Michelmore R."/>
        </authorList>
    </citation>
    <scope>NUCLEOTIDE SEQUENCE [LARGE SCALE GENOMIC DNA]</scope>
</reference>
<sequence>MKVLSLFFFILATHVATSQGFSCPSWRLGMETNNIRGKLVPETCGDYVKRYMLGPLYMNDSKAVTDEALLYAKSQKLAGDGKDIWIFDVDETVISHVPYFSEHGFGTEPINGTSFFEWMTEAKAPALPYSLNLYEDLLSLEFKVVFLTGRPEYLRETTATNLRNVGYRTWEQLILWSSSYPTNTTLELYKSNERRILETNGYRIIGNMGDQWSDINGIHPGNRTFKLPNPVYYSA</sequence>
<comment type="caution">
    <text evidence="1">The sequence shown here is derived from an EMBL/GenBank/DDBJ whole genome shotgun (WGS) entry which is preliminary data.</text>
</comment>
<name>A0ACC0WXU2_9ROSI</name>
<proteinExistence type="predicted"/>
<keyword evidence="2" id="KW-1185">Reference proteome</keyword>
<evidence type="ECO:0000313" key="2">
    <source>
        <dbReference type="Proteomes" id="UP001163603"/>
    </source>
</evidence>